<dbReference type="EMBL" id="KQ244041">
    <property type="protein sequence ID" value="KNC74842.1"/>
    <property type="molecule type" value="Genomic_DNA"/>
</dbReference>
<evidence type="ECO:0000313" key="2">
    <source>
        <dbReference type="Proteomes" id="UP000054560"/>
    </source>
</evidence>
<dbReference type="AlphaFoldDB" id="A0A0L0FDK2"/>
<keyword evidence="2" id="KW-1185">Reference proteome</keyword>
<proteinExistence type="predicted"/>
<organism evidence="1 2">
    <name type="scientific">Sphaeroforma arctica JP610</name>
    <dbReference type="NCBI Taxonomy" id="667725"/>
    <lineage>
        <taxon>Eukaryota</taxon>
        <taxon>Ichthyosporea</taxon>
        <taxon>Ichthyophonida</taxon>
        <taxon>Sphaeroforma</taxon>
    </lineage>
</organism>
<dbReference type="RefSeq" id="XP_014148744.1">
    <property type="nucleotide sequence ID" value="XM_014293269.1"/>
</dbReference>
<sequence>MIEGNTIDSSNASDDVMVVSVHTKTISDSLEPLMKKLQTPTHSISSSNSEIDLSSNSENLGILQEADMHDDYLTNAQISCRLNIDSKRIFAVQTLDTNLHRESTSKVKSQCMWREVAVDITHYNEDAHIGWPGEPVDANTKTSAPSGNSTIASKFKTGRQQLSAWCTKTLPKRLSRSESS</sequence>
<evidence type="ECO:0000313" key="1">
    <source>
        <dbReference type="EMBL" id="KNC74842.1"/>
    </source>
</evidence>
<name>A0A0L0FDK2_9EUKA</name>
<accession>A0A0L0FDK2</accession>
<reference evidence="1 2" key="1">
    <citation type="submission" date="2011-02" db="EMBL/GenBank/DDBJ databases">
        <title>The Genome Sequence of Sphaeroforma arctica JP610.</title>
        <authorList>
            <consortium name="The Broad Institute Genome Sequencing Platform"/>
            <person name="Russ C."/>
            <person name="Cuomo C."/>
            <person name="Young S.K."/>
            <person name="Zeng Q."/>
            <person name="Gargeya S."/>
            <person name="Alvarado L."/>
            <person name="Berlin A."/>
            <person name="Chapman S.B."/>
            <person name="Chen Z."/>
            <person name="Freedman E."/>
            <person name="Gellesch M."/>
            <person name="Goldberg J."/>
            <person name="Griggs A."/>
            <person name="Gujja S."/>
            <person name="Heilman E."/>
            <person name="Heiman D."/>
            <person name="Howarth C."/>
            <person name="Mehta T."/>
            <person name="Neiman D."/>
            <person name="Pearson M."/>
            <person name="Roberts A."/>
            <person name="Saif S."/>
            <person name="Shea T."/>
            <person name="Shenoy N."/>
            <person name="Sisk P."/>
            <person name="Stolte C."/>
            <person name="Sykes S."/>
            <person name="White J."/>
            <person name="Yandava C."/>
            <person name="Burger G."/>
            <person name="Gray M.W."/>
            <person name="Holland P.W.H."/>
            <person name="King N."/>
            <person name="Lang F.B.F."/>
            <person name="Roger A.J."/>
            <person name="Ruiz-Trillo I."/>
            <person name="Haas B."/>
            <person name="Nusbaum C."/>
            <person name="Birren B."/>
        </authorList>
    </citation>
    <scope>NUCLEOTIDE SEQUENCE [LARGE SCALE GENOMIC DNA]</scope>
    <source>
        <strain evidence="1 2">JP610</strain>
    </source>
</reference>
<dbReference type="GeneID" id="25913124"/>
<gene>
    <name evidence="1" type="ORF">SARC_12620</name>
</gene>
<dbReference type="Proteomes" id="UP000054560">
    <property type="component" value="Unassembled WGS sequence"/>
</dbReference>
<protein>
    <submittedName>
        <fullName evidence="1">Uncharacterized protein</fullName>
    </submittedName>
</protein>